<dbReference type="Pfam" id="PF08064">
    <property type="entry name" value="UME"/>
    <property type="match status" value="1"/>
</dbReference>
<evidence type="ECO:0000256" key="4">
    <source>
        <dbReference type="ARBA" id="ARBA00022679"/>
    </source>
</evidence>
<accession>A0ABQ7QC87</accession>
<evidence type="ECO:0000256" key="6">
    <source>
        <dbReference type="ARBA" id="ARBA00022763"/>
    </source>
</evidence>
<gene>
    <name evidence="11" type="ORF">JYU34_012694</name>
</gene>
<evidence type="ECO:0000256" key="5">
    <source>
        <dbReference type="ARBA" id="ARBA00022741"/>
    </source>
</evidence>
<reference evidence="11 12" key="1">
    <citation type="submission" date="2021-06" db="EMBL/GenBank/DDBJ databases">
        <title>A haploid diamondback moth (Plutella xylostella L.) genome assembly resolves 31 chromosomes and identifies a diamide resistance mutation.</title>
        <authorList>
            <person name="Ward C.M."/>
            <person name="Perry K.D."/>
            <person name="Baker G."/>
            <person name="Powis K."/>
            <person name="Heckel D.G."/>
            <person name="Baxter S.W."/>
        </authorList>
    </citation>
    <scope>NUCLEOTIDE SEQUENCE [LARGE SCALE GENOMIC DNA]</scope>
    <source>
        <strain evidence="11 12">LV</strain>
        <tissue evidence="11">Single pupa</tissue>
    </source>
</reference>
<dbReference type="InterPro" id="IPR056802">
    <property type="entry name" value="ATR-like_M-HEAT"/>
</dbReference>
<evidence type="ECO:0000256" key="7">
    <source>
        <dbReference type="ARBA" id="ARBA00022777"/>
    </source>
</evidence>
<dbReference type="EMBL" id="JAHIBW010000017">
    <property type="protein sequence ID" value="KAG7302739.1"/>
    <property type="molecule type" value="Genomic_DNA"/>
</dbReference>
<dbReference type="InterPro" id="IPR014009">
    <property type="entry name" value="PIK_FAT"/>
</dbReference>
<dbReference type="PANTHER" id="PTHR11139:SF69">
    <property type="entry name" value="SERINE_THREONINE-PROTEIN KINASE ATR"/>
    <property type="match status" value="1"/>
</dbReference>
<dbReference type="InterPro" id="IPR016024">
    <property type="entry name" value="ARM-type_fold"/>
</dbReference>
<keyword evidence="5" id="KW-0547">Nucleotide-binding</keyword>
<dbReference type="SMART" id="SM00802">
    <property type="entry name" value="UME"/>
    <property type="match status" value="1"/>
</dbReference>
<keyword evidence="4" id="KW-0808">Transferase</keyword>
<dbReference type="Pfam" id="PF02259">
    <property type="entry name" value="FAT"/>
    <property type="match status" value="1"/>
</dbReference>
<dbReference type="InterPro" id="IPR050517">
    <property type="entry name" value="DDR_Repair_Kinase"/>
</dbReference>
<evidence type="ECO:0000256" key="9">
    <source>
        <dbReference type="ARBA" id="ARBA00023242"/>
    </source>
</evidence>
<keyword evidence="3" id="KW-0723">Serine/threonine-protein kinase</keyword>
<organism evidence="11 12">
    <name type="scientific">Plutella xylostella</name>
    <name type="common">Diamondback moth</name>
    <name type="synonym">Plutella maculipennis</name>
    <dbReference type="NCBI Taxonomy" id="51655"/>
    <lineage>
        <taxon>Eukaryota</taxon>
        <taxon>Metazoa</taxon>
        <taxon>Ecdysozoa</taxon>
        <taxon>Arthropoda</taxon>
        <taxon>Hexapoda</taxon>
        <taxon>Insecta</taxon>
        <taxon>Pterygota</taxon>
        <taxon>Neoptera</taxon>
        <taxon>Endopterygota</taxon>
        <taxon>Lepidoptera</taxon>
        <taxon>Glossata</taxon>
        <taxon>Ditrysia</taxon>
        <taxon>Yponomeutoidea</taxon>
        <taxon>Plutellidae</taxon>
        <taxon>Plutella</taxon>
    </lineage>
</organism>
<dbReference type="InterPro" id="IPR012993">
    <property type="entry name" value="UME"/>
</dbReference>
<evidence type="ECO:0000313" key="12">
    <source>
        <dbReference type="Proteomes" id="UP000823941"/>
    </source>
</evidence>
<dbReference type="PROSITE" id="PS51189">
    <property type="entry name" value="FAT"/>
    <property type="match status" value="1"/>
</dbReference>
<dbReference type="Pfam" id="PF25030">
    <property type="entry name" value="M-HEAT_ATR"/>
    <property type="match status" value="1"/>
</dbReference>
<evidence type="ECO:0000313" key="11">
    <source>
        <dbReference type="EMBL" id="KAG7302739.1"/>
    </source>
</evidence>
<proteinExistence type="predicted"/>
<dbReference type="InterPro" id="IPR003151">
    <property type="entry name" value="PIK-rel_kinase_FAT"/>
</dbReference>
<evidence type="ECO:0000256" key="8">
    <source>
        <dbReference type="ARBA" id="ARBA00022840"/>
    </source>
</evidence>
<dbReference type="SUPFAM" id="SSF48371">
    <property type="entry name" value="ARM repeat"/>
    <property type="match status" value="1"/>
</dbReference>
<name>A0ABQ7QC87_PLUXY</name>
<keyword evidence="7" id="KW-0418">Kinase</keyword>
<comment type="subcellular location">
    <subcellularLocation>
        <location evidence="1">Nucleus</location>
    </subcellularLocation>
</comment>
<evidence type="ECO:0000256" key="2">
    <source>
        <dbReference type="ARBA" id="ARBA00012513"/>
    </source>
</evidence>
<sequence>MEVEDDNQEGPFTVWQMFNAPTMVLFNNLEHAADGLDRLLTSILKLSGDFSEVLVPRPNSSKFPDEYYKAFNTWLIGRLFYVWSVKELERIHITSKDAQLKILNILSVNGASFYQDIHSEYFNILQQLSEYYKENAENPSTTQKELANFSTGNIQIPNTQLDLQSIYVTVKDLQTCERLIELTLQLLSDSIPVSPFNTDQNGNSYETLYLLVLGMLENYNVHLKLCCLNFFHEVIDKSDKVSVTKFSENFPEVYDQFMYCLEAITASMPIYHEKGEVDGIYLEKFSLFMVNMLKKITTTLEKRHKQIVATVCTVILNTAHGKVFNKDLKTFCLSLSSIVDLPEEYIDIRNKDSKELYILMEYFTHNIVSCLTNDAKDLKGNSHCQMLLSTVVESMESAKQNVTSHKYDKFLLLYQLNRVVSALTILQNIYLKHQAVSNKAANEKVQLLSEDNTKKILANVVTLHAALKTDVIHDIEIATALMEISVLVATLSQNVSSSTMSQVVKILQITEYSDDIRINALKYYTIVNVILKKKLDDGANKSILSFVSTLTRSKTSSTYKQIISACPILLLKKTFSESKLIAEILLPAFLMKDADIHKELCKVLPILACMSLGNCAVVLQTKEEIKGHVIYSNKCAAISIVCSKCHNTDRTKLTPEQFLAELSKDSIVLDTETTQRSYNDSTLTGQRSLFAKFLNSKIYSDLADSGFLKLVEGFSNHGVFNLNTATDVFSVGNSHDVLKVLRQFIDNISTSLGPKAVVYLRDICEAHDTTPNQVYHRYKKDYCKLFVDCSLYCGKEFAMSLLKVVRAFGFVGYRDFISKDVHHFLPYLIPYSVKIKEVPSIIEEIASLVQCSVSDFLTDRFPHIYTHIYLYENDSVAKKCYDLIERLTKSSILNLIRRHFRIILTEFLLQYCCNPEKVLAACRYLACHDPDVSTTSGSTNMSASQVADFLQPKFLGVLAYIDHKLVNAKVALSVKRKALQSFPDIIKLMGVKYLTPLRYKVLATLRSAMSLVHEFPKILAAAWSAFIHNIDSMLLGPLLSNLAVSLLQQMDHAPHEINKIFQYLVLSNENLLSSHISDLFFLQDSNISEKVKLVIKRHVKRTQPEGFLDKIKWYLQHLNQDIPTIKACAFSQLDKLLKSNRTEIHKAIFGGKTIDPIITELIDCLLTGCKDSSQAVSVSSGSCLGQLGAIEAGHLPRQYVQPDRSPFAFSISDDCFAATALVELTRAFQYEKDTMNMDCYALTIQEILKIYNISPNGKKEIWDSFPEHMHQIMFPLLSSRYTLAYPSQPKKAHPLFGSAYATTFLEWAHNWAGQMIPLIESESIRALVRAVHPSMRRDARTLLLLLPHVLLHAVMSRAAHRRVHHEMQAVIGLENFENANRVTSERSRYKLLRHIRMTPSVSSVNAEEGNQYKCSKMVYTLLDFLKRWLLEWCHSKQHPLQNENYKAISSFLDRFDKLTIARGNFLCGEYSRALQYLELHVEENKQQTQPQLPLLAEIYALLDEPDSVAGILAIKRTEPSLKELILAQVVTGRLQDAALCYERLAQEGQLDRNSLQGMIDCYLGLDQPFTAYRLLSEQDDGDTMELGAEALWRLGRFEELDELAKKPVPPSRENWGLLMGRTLLAYRSQDQEAFDQSCHAAMTRLVSQMDDESKGESALRSGYQSVLGLHIITEAKHAQEVLQRLKSIPDSEAQESSIISELLDEWRLRLCVVQSDVRTVEPLLRTRRILLQQTQELLEPTHPLTASKLKSCIGDLWLQSVKHARKAGIFQQSYMYILNAEEYHPEQLYIEKSKMYWARAQRELAFTSLKRGLDEASPELDKLTQDQR</sequence>
<dbReference type="EC" id="2.7.11.1" evidence="2"/>
<keyword evidence="6" id="KW-0227">DNA damage</keyword>
<protein>
    <recommendedName>
        <fullName evidence="2">non-specific serine/threonine protein kinase</fullName>
        <ecNumber evidence="2">2.7.11.1</ecNumber>
    </recommendedName>
</protein>
<keyword evidence="8" id="KW-0067">ATP-binding</keyword>
<keyword evidence="9" id="KW-0539">Nucleus</keyword>
<dbReference type="PANTHER" id="PTHR11139">
    <property type="entry name" value="ATAXIA TELANGIECTASIA MUTATED ATM -RELATED"/>
    <property type="match status" value="1"/>
</dbReference>
<dbReference type="Proteomes" id="UP000823941">
    <property type="component" value="Chromosome 17"/>
</dbReference>
<evidence type="ECO:0000256" key="1">
    <source>
        <dbReference type="ARBA" id="ARBA00004123"/>
    </source>
</evidence>
<comment type="caution">
    <text evidence="11">The sequence shown here is derived from an EMBL/GenBank/DDBJ whole genome shotgun (WGS) entry which is preliminary data.</text>
</comment>
<feature type="domain" description="FAT" evidence="10">
    <location>
        <begin position="1459"/>
        <end position="1828"/>
    </location>
</feature>
<evidence type="ECO:0000259" key="10">
    <source>
        <dbReference type="PROSITE" id="PS51189"/>
    </source>
</evidence>
<evidence type="ECO:0000256" key="3">
    <source>
        <dbReference type="ARBA" id="ARBA00022527"/>
    </source>
</evidence>
<keyword evidence="12" id="KW-1185">Reference proteome</keyword>